<feature type="chain" id="PRO_5020268282" evidence="1">
    <location>
        <begin position="24"/>
        <end position="62"/>
    </location>
</feature>
<accession>A0A4R2CXM4</accession>
<evidence type="ECO:0000313" key="2">
    <source>
        <dbReference type="EMBL" id="TCN46568.1"/>
    </source>
</evidence>
<comment type="caution">
    <text evidence="2">The sequence shown here is derived from an EMBL/GenBank/DDBJ whole genome shotgun (WGS) entry which is preliminary data.</text>
</comment>
<dbReference type="Proteomes" id="UP000295351">
    <property type="component" value="Unassembled WGS sequence"/>
</dbReference>
<proteinExistence type="predicted"/>
<dbReference type="EMBL" id="SLVX01000004">
    <property type="protein sequence ID" value="TCN46568.1"/>
    <property type="molecule type" value="Genomic_DNA"/>
</dbReference>
<reference evidence="2 3" key="1">
    <citation type="submission" date="2019-03" db="EMBL/GenBank/DDBJ databases">
        <title>Genomic Encyclopedia of Type Strains, Phase IV (KMG-IV): sequencing the most valuable type-strain genomes for metagenomic binning, comparative biology and taxonomic classification.</title>
        <authorList>
            <person name="Goeker M."/>
        </authorList>
    </citation>
    <scope>NUCLEOTIDE SEQUENCE [LARGE SCALE GENOMIC DNA]</scope>
    <source>
        <strain evidence="2 3">DSM 18401</strain>
    </source>
</reference>
<gene>
    <name evidence="2" type="ORF">EV665_104243</name>
</gene>
<feature type="signal peptide" evidence="1">
    <location>
        <begin position="1"/>
        <end position="23"/>
    </location>
</feature>
<organism evidence="2 3">
    <name type="scientific">Shinella granuli</name>
    <dbReference type="NCBI Taxonomy" id="323621"/>
    <lineage>
        <taxon>Bacteria</taxon>
        <taxon>Pseudomonadati</taxon>
        <taxon>Pseudomonadota</taxon>
        <taxon>Alphaproteobacteria</taxon>
        <taxon>Hyphomicrobiales</taxon>
        <taxon>Rhizobiaceae</taxon>
        <taxon>Shinella</taxon>
    </lineage>
</organism>
<keyword evidence="3" id="KW-1185">Reference proteome</keyword>
<dbReference type="AlphaFoldDB" id="A0A4R2CXM4"/>
<name>A0A4R2CXM4_SHIGR</name>
<protein>
    <submittedName>
        <fullName evidence="2">Uncharacterized protein</fullName>
    </submittedName>
</protein>
<evidence type="ECO:0000256" key="1">
    <source>
        <dbReference type="SAM" id="SignalP"/>
    </source>
</evidence>
<evidence type="ECO:0000313" key="3">
    <source>
        <dbReference type="Proteomes" id="UP000295351"/>
    </source>
</evidence>
<keyword evidence="1" id="KW-0732">Signal</keyword>
<dbReference type="RefSeq" id="WP_064328677.1">
    <property type="nucleotide sequence ID" value="NZ_BAABEI010000012.1"/>
</dbReference>
<sequence length="62" mass="6715">MPPNLTALVIAAAAFIFAAPGHAGTSYGEGYYGHDQQTCITKRIRTEDPHGKTIAKRVRICQ</sequence>